<protein>
    <submittedName>
        <fullName evidence="2">Uncharacterized protein</fullName>
    </submittedName>
</protein>
<keyword evidence="3" id="KW-1185">Reference proteome</keyword>
<evidence type="ECO:0000256" key="1">
    <source>
        <dbReference type="SAM" id="MobiDB-lite"/>
    </source>
</evidence>
<dbReference type="EMBL" id="JANIEX010001155">
    <property type="protein sequence ID" value="KAJ3560529.1"/>
    <property type="molecule type" value="Genomic_DNA"/>
</dbReference>
<sequence>MSMASLEAQDGAASTVIGSPTASILSQAPFNLPPEQDPILYAREWSEAAATRPGQRIRRPGLVWNLPEDPPPIQQQELRRPEPRSSRSRRPRSSSSRSREASDTDQPSS</sequence>
<gene>
    <name evidence="2" type="ORF">NP233_g10779</name>
</gene>
<proteinExistence type="predicted"/>
<dbReference type="AlphaFoldDB" id="A0AAD5YLV1"/>
<name>A0AAD5YLV1_9AGAR</name>
<accession>A0AAD5YLV1</accession>
<feature type="region of interest" description="Disordered" evidence="1">
    <location>
        <begin position="48"/>
        <end position="109"/>
    </location>
</feature>
<reference evidence="2" key="1">
    <citation type="submission" date="2022-07" db="EMBL/GenBank/DDBJ databases">
        <title>Genome Sequence of Leucocoprinus birnbaumii.</title>
        <authorList>
            <person name="Buettner E."/>
        </authorList>
    </citation>
    <scope>NUCLEOTIDE SEQUENCE</scope>
    <source>
        <strain evidence="2">VT141</strain>
    </source>
</reference>
<evidence type="ECO:0000313" key="2">
    <source>
        <dbReference type="EMBL" id="KAJ3560529.1"/>
    </source>
</evidence>
<dbReference type="Proteomes" id="UP001213000">
    <property type="component" value="Unassembled WGS sequence"/>
</dbReference>
<comment type="caution">
    <text evidence="2">The sequence shown here is derived from an EMBL/GenBank/DDBJ whole genome shotgun (WGS) entry which is preliminary data.</text>
</comment>
<evidence type="ECO:0000313" key="3">
    <source>
        <dbReference type="Proteomes" id="UP001213000"/>
    </source>
</evidence>
<organism evidence="2 3">
    <name type="scientific">Leucocoprinus birnbaumii</name>
    <dbReference type="NCBI Taxonomy" id="56174"/>
    <lineage>
        <taxon>Eukaryota</taxon>
        <taxon>Fungi</taxon>
        <taxon>Dikarya</taxon>
        <taxon>Basidiomycota</taxon>
        <taxon>Agaricomycotina</taxon>
        <taxon>Agaricomycetes</taxon>
        <taxon>Agaricomycetidae</taxon>
        <taxon>Agaricales</taxon>
        <taxon>Agaricineae</taxon>
        <taxon>Agaricaceae</taxon>
        <taxon>Leucocoprinus</taxon>
    </lineage>
</organism>